<evidence type="ECO:0000256" key="4">
    <source>
        <dbReference type="ARBA" id="ARBA00022989"/>
    </source>
</evidence>
<protein>
    <submittedName>
        <fullName evidence="7">Uncharacterized protein</fullName>
    </submittedName>
</protein>
<dbReference type="OrthoDB" id="3742809at2"/>
<sequence length="499" mass="52918">MCTTWDLQQREVTRLRPVSRAAAIARGVALQVVARVTALPLAIVTLGIATQYLGEHGYGIMTTAIVFVGLFETLTSQGIGTVIVRRVSGREGASLSRLIGLDLTFSLVYAVPLALTAASIGVLTYSDPQVQGALLVLSAGLVCSAIASCFDAVFDVHVRYGTVATAEFFSRVVTLASAATIAFTDAGLLAMCAVQILPQLIKMVVTGLAAHKLTPLRPVGDVNGIINLVKESIPFTLIMLIAVIYWRVDGVLLSLLSDTREVAAYGIAVQLAFTLNMLPQVFSRTALSTINEGYATDPERFRRAVASGYRFLLLFATPVAVLGIPLAERLVTAVGTDEFADGATPVLRLFFIACAISFLTSIISDAMVAAHQQRFLTTLSAVNLVVNITLNIVLIPMYGAVGCGIALIVTELSGVVFTQIRLRKVGVDPLPLTYIVRLVPGLNLSLLAMLLTWSLPLVFPIVAGMIGYFVGAWLGGAIPDEMRGALLGAMKPGRNSAPA</sequence>
<comment type="caution">
    <text evidence="7">The sequence shown here is derived from an EMBL/GenBank/DDBJ whole genome shotgun (WGS) entry which is preliminary data.</text>
</comment>
<dbReference type="EMBL" id="QHKI01000017">
    <property type="protein sequence ID" value="RSM84326.1"/>
    <property type="molecule type" value="Genomic_DNA"/>
</dbReference>
<dbReference type="Pfam" id="PF13440">
    <property type="entry name" value="Polysacc_synt_3"/>
    <property type="match status" value="1"/>
</dbReference>
<evidence type="ECO:0000256" key="5">
    <source>
        <dbReference type="ARBA" id="ARBA00023136"/>
    </source>
</evidence>
<name>A0A428Z8J5_KIBAR</name>
<evidence type="ECO:0000256" key="2">
    <source>
        <dbReference type="ARBA" id="ARBA00022475"/>
    </source>
</evidence>
<feature type="transmembrane region" description="Helical" evidence="6">
    <location>
        <begin position="347"/>
        <end position="368"/>
    </location>
</feature>
<dbReference type="GO" id="GO:0005886">
    <property type="term" value="C:plasma membrane"/>
    <property type="evidence" value="ECO:0007669"/>
    <property type="project" value="UniProtKB-SubCell"/>
</dbReference>
<comment type="subcellular location">
    <subcellularLocation>
        <location evidence="1">Cell membrane</location>
        <topology evidence="1">Multi-pass membrane protein</topology>
    </subcellularLocation>
</comment>
<dbReference type="AlphaFoldDB" id="A0A428Z8J5"/>
<dbReference type="InterPro" id="IPR050833">
    <property type="entry name" value="Poly_Biosynth_Transport"/>
</dbReference>
<evidence type="ECO:0000256" key="1">
    <source>
        <dbReference type="ARBA" id="ARBA00004651"/>
    </source>
</evidence>
<dbReference type="PANTHER" id="PTHR30250:SF11">
    <property type="entry name" value="O-ANTIGEN TRANSPORTER-RELATED"/>
    <property type="match status" value="1"/>
</dbReference>
<gene>
    <name evidence="7" type="ORF">DMH04_21800</name>
</gene>
<dbReference type="CDD" id="cd13128">
    <property type="entry name" value="MATE_Wzx_like"/>
    <property type="match status" value="1"/>
</dbReference>
<organism evidence="7 8">
    <name type="scientific">Kibdelosporangium aridum</name>
    <dbReference type="NCBI Taxonomy" id="2030"/>
    <lineage>
        <taxon>Bacteria</taxon>
        <taxon>Bacillati</taxon>
        <taxon>Actinomycetota</taxon>
        <taxon>Actinomycetes</taxon>
        <taxon>Pseudonocardiales</taxon>
        <taxon>Pseudonocardiaceae</taxon>
        <taxon>Kibdelosporangium</taxon>
    </lineage>
</organism>
<evidence type="ECO:0000313" key="7">
    <source>
        <dbReference type="EMBL" id="RSM84326.1"/>
    </source>
</evidence>
<keyword evidence="5 6" id="KW-0472">Membrane</keyword>
<accession>A0A428Z8J5</accession>
<feature type="transmembrane region" description="Helical" evidence="6">
    <location>
        <begin position="457"/>
        <end position="478"/>
    </location>
</feature>
<keyword evidence="3 6" id="KW-0812">Transmembrane</keyword>
<proteinExistence type="predicted"/>
<feature type="transmembrane region" description="Helical" evidence="6">
    <location>
        <begin position="399"/>
        <end position="420"/>
    </location>
</feature>
<keyword evidence="2" id="KW-1003">Cell membrane</keyword>
<reference evidence="7 8" key="1">
    <citation type="submission" date="2018-05" db="EMBL/GenBank/DDBJ databases">
        <title>Evolution of GPA BGCs.</title>
        <authorList>
            <person name="Waglechner N."/>
            <person name="Wright G.D."/>
        </authorList>
    </citation>
    <scope>NUCLEOTIDE SEQUENCE [LARGE SCALE GENOMIC DNA]</scope>
    <source>
        <strain evidence="7 8">A82846</strain>
    </source>
</reference>
<keyword evidence="4 6" id="KW-1133">Transmembrane helix</keyword>
<feature type="transmembrane region" description="Helical" evidence="6">
    <location>
        <begin position="132"/>
        <end position="154"/>
    </location>
</feature>
<feature type="transmembrane region" description="Helical" evidence="6">
    <location>
        <begin position="60"/>
        <end position="84"/>
    </location>
</feature>
<dbReference type="Proteomes" id="UP000287547">
    <property type="component" value="Unassembled WGS sequence"/>
</dbReference>
<evidence type="ECO:0000256" key="3">
    <source>
        <dbReference type="ARBA" id="ARBA00022692"/>
    </source>
</evidence>
<feature type="transmembrane region" description="Helical" evidence="6">
    <location>
        <begin position="105"/>
        <end position="126"/>
    </location>
</feature>
<feature type="transmembrane region" description="Helical" evidence="6">
    <location>
        <begin position="235"/>
        <end position="256"/>
    </location>
</feature>
<evidence type="ECO:0000313" key="8">
    <source>
        <dbReference type="Proteomes" id="UP000287547"/>
    </source>
</evidence>
<dbReference type="PANTHER" id="PTHR30250">
    <property type="entry name" value="PST FAMILY PREDICTED COLANIC ACID TRANSPORTER"/>
    <property type="match status" value="1"/>
</dbReference>
<feature type="transmembrane region" description="Helical" evidence="6">
    <location>
        <begin position="309"/>
        <end position="327"/>
    </location>
</feature>
<evidence type="ECO:0000256" key="6">
    <source>
        <dbReference type="SAM" id="Phobius"/>
    </source>
</evidence>
<feature type="transmembrane region" description="Helical" evidence="6">
    <location>
        <begin position="32"/>
        <end position="54"/>
    </location>
</feature>